<dbReference type="Gene3D" id="2.160.20.10">
    <property type="entry name" value="Single-stranded right-handed beta-helix, Pectin lyase-like"/>
    <property type="match status" value="4"/>
</dbReference>
<protein>
    <recommendedName>
        <fullName evidence="3">Right handed beta helix domain-containing protein</fullName>
    </recommendedName>
</protein>
<feature type="domain" description="Right handed beta helix" evidence="3">
    <location>
        <begin position="408"/>
        <end position="559"/>
    </location>
</feature>
<dbReference type="InterPro" id="IPR006626">
    <property type="entry name" value="PbH1"/>
</dbReference>
<evidence type="ECO:0000313" key="4">
    <source>
        <dbReference type="EMBL" id="EAX99521.1"/>
    </source>
</evidence>
<dbReference type="FunFam" id="2.160.20.10:FF:000126">
    <property type="entry name" value="Uncharacterized protein"/>
    <property type="match status" value="1"/>
</dbReference>
<dbReference type="STRING" id="5722.A2F6G3"/>
<dbReference type="SMART" id="SM00710">
    <property type="entry name" value="PbH1"/>
    <property type="match status" value="17"/>
</dbReference>
<feature type="domain" description="Right handed beta helix" evidence="3">
    <location>
        <begin position="174"/>
        <end position="317"/>
    </location>
</feature>
<dbReference type="OMA" id="GDRHTKH"/>
<accession>A2F6G3</accession>
<keyword evidence="1" id="KW-0677">Repeat</keyword>
<dbReference type="GO" id="GO:0006511">
    <property type="term" value="P:ubiquitin-dependent protein catabolic process"/>
    <property type="evidence" value="ECO:0000318"/>
    <property type="project" value="GO_Central"/>
</dbReference>
<dbReference type="VEuPathDB" id="TrichDB:TVAG_140200"/>
<proteinExistence type="predicted"/>
<organism evidence="4 5">
    <name type="scientific">Trichomonas vaginalis (strain ATCC PRA-98 / G3)</name>
    <dbReference type="NCBI Taxonomy" id="412133"/>
    <lineage>
        <taxon>Eukaryota</taxon>
        <taxon>Metamonada</taxon>
        <taxon>Parabasalia</taxon>
        <taxon>Trichomonadida</taxon>
        <taxon>Trichomonadidae</taxon>
        <taxon>Trichomonas</taxon>
    </lineage>
</organism>
<dbReference type="SUPFAM" id="SSF51126">
    <property type="entry name" value="Pectin lyase-like"/>
    <property type="match status" value="3"/>
</dbReference>
<evidence type="ECO:0000256" key="2">
    <source>
        <dbReference type="SAM" id="MobiDB-lite"/>
    </source>
</evidence>
<sequence>MTAPDFASFSFPEPPTFPGGGNQIRIDPAAKNPITAAIQKASPNSTIIVPAGEYFDNVVIDRPIEIIAEGQATIKAALAKDTFTVNDNCHIKGIQIVPGDSQATSTMKVNSGSVLIEECIMVTQMVPTLLIGPKASNVFIRKSTLQSEAVCGLRVQGSMALELSESQLVNTTGAGIMLTGNSKLHTFSSVIASCGDAGIVALESSSLYLDSTQISQCAGNGLELDTQGETTITQCLISACSYCGINALGATRGKIYNTSIEQCYGGISASEQYHVTLEGCQISNCSQDGALAAAIGATMELSGCVLQGSSTLGIQCNASQVTVTGCQLSSLTGAGITIVNGGNMTIDSTSIKDITENAIEVSNNSRLTMSNSSVENTDLIGLFVEGNSSVDVNTCSFSKCGVVSCHFIDSTQNSNFEKCTFVESNGNGFNIGKASPRFTECAFHASTFAGVEIKGQSTSPQFFACQFTGNKVVGVSVVEGASPYFDGCAFTTNLGSGITISKSACTVSQCALMNNSKMGLFAFDGANVQIEKSMFQENNNFGIQVQKKGTTVTVSECEIQKHQNSGGVILEEGCHLSMVRSSVHDNKAPNIEARRDARLEIEGSDISKSVGGNSIMIHEGGSGVINTSFIHDEEESGVLIGNNGNAEVTGCDISNCDVAAIYLLQGSDGNIHGNRIHDNKVSGVHIVTGSPKVVDNIIEDQAYGIYIESGAFPQISGNQFNRNSQTNVNRA</sequence>
<dbReference type="InterPro" id="IPR039448">
    <property type="entry name" value="Beta_helix"/>
</dbReference>
<dbReference type="InterPro" id="IPR011050">
    <property type="entry name" value="Pectin_lyase_fold/virulence"/>
</dbReference>
<evidence type="ECO:0000259" key="3">
    <source>
        <dbReference type="Pfam" id="PF13229"/>
    </source>
</evidence>
<evidence type="ECO:0000313" key="5">
    <source>
        <dbReference type="Proteomes" id="UP000001542"/>
    </source>
</evidence>
<dbReference type="KEGG" id="tva:4757330"/>
<name>A2F6G3_TRIV3</name>
<dbReference type="InterPro" id="IPR012334">
    <property type="entry name" value="Pectin_lyas_fold"/>
</dbReference>
<dbReference type="FunFam" id="2.160.20.10:FF:000104">
    <property type="entry name" value="Uncharacterized protein"/>
    <property type="match status" value="1"/>
</dbReference>
<dbReference type="InterPro" id="IPR051550">
    <property type="entry name" value="SCF-Subunits/Alg-Epimerases"/>
</dbReference>
<reference evidence="4" key="1">
    <citation type="submission" date="2006-10" db="EMBL/GenBank/DDBJ databases">
        <authorList>
            <person name="Amadeo P."/>
            <person name="Zhao Q."/>
            <person name="Wortman J."/>
            <person name="Fraser-Liggett C."/>
            <person name="Carlton J."/>
        </authorList>
    </citation>
    <scope>NUCLEOTIDE SEQUENCE</scope>
    <source>
        <strain evidence="4">G3</strain>
    </source>
</reference>
<dbReference type="VEuPathDB" id="TrichDB:TVAGG3_0415510"/>
<dbReference type="EMBL" id="DS113635">
    <property type="protein sequence ID" value="EAX99521.1"/>
    <property type="molecule type" value="Genomic_DNA"/>
</dbReference>
<gene>
    <name evidence="4" type="ORF">TVAG_140200</name>
</gene>
<dbReference type="RefSeq" id="XP_001312451.1">
    <property type="nucleotide sequence ID" value="XM_001312450.1"/>
</dbReference>
<feature type="domain" description="Right handed beta helix" evidence="3">
    <location>
        <begin position="567"/>
        <end position="720"/>
    </location>
</feature>
<dbReference type="eggNOG" id="KOG1777">
    <property type="taxonomic scope" value="Eukaryota"/>
</dbReference>
<dbReference type="PANTHER" id="PTHR22990:SF15">
    <property type="entry name" value="F-BOX ONLY PROTEIN 10"/>
    <property type="match status" value="1"/>
</dbReference>
<keyword evidence="5" id="KW-1185">Reference proteome</keyword>
<evidence type="ECO:0000256" key="1">
    <source>
        <dbReference type="ARBA" id="ARBA00022737"/>
    </source>
</evidence>
<dbReference type="Pfam" id="PF13229">
    <property type="entry name" value="Beta_helix"/>
    <property type="match status" value="3"/>
</dbReference>
<dbReference type="Proteomes" id="UP000001542">
    <property type="component" value="Unassembled WGS sequence"/>
</dbReference>
<dbReference type="PANTHER" id="PTHR22990">
    <property type="entry name" value="F-BOX ONLY PROTEIN"/>
    <property type="match status" value="1"/>
</dbReference>
<feature type="region of interest" description="Disordered" evidence="2">
    <location>
        <begin position="1"/>
        <end position="21"/>
    </location>
</feature>
<dbReference type="OrthoDB" id="3488255at2759"/>
<dbReference type="AlphaFoldDB" id="A2F6G3"/>
<dbReference type="InParanoid" id="A2F6G3"/>
<reference evidence="4" key="2">
    <citation type="journal article" date="2007" name="Science">
        <title>Draft genome sequence of the sexually transmitted pathogen Trichomonas vaginalis.</title>
        <authorList>
            <person name="Carlton J.M."/>
            <person name="Hirt R.P."/>
            <person name="Silva J.C."/>
            <person name="Delcher A.L."/>
            <person name="Schatz M."/>
            <person name="Zhao Q."/>
            <person name="Wortman J.R."/>
            <person name="Bidwell S.L."/>
            <person name="Alsmark U.C.M."/>
            <person name="Besteiro S."/>
            <person name="Sicheritz-Ponten T."/>
            <person name="Noel C.J."/>
            <person name="Dacks J.B."/>
            <person name="Foster P.G."/>
            <person name="Simillion C."/>
            <person name="Van de Peer Y."/>
            <person name="Miranda-Saavedra D."/>
            <person name="Barton G.J."/>
            <person name="Westrop G.D."/>
            <person name="Mueller S."/>
            <person name="Dessi D."/>
            <person name="Fiori P.L."/>
            <person name="Ren Q."/>
            <person name="Paulsen I."/>
            <person name="Zhang H."/>
            <person name="Bastida-Corcuera F.D."/>
            <person name="Simoes-Barbosa A."/>
            <person name="Brown M.T."/>
            <person name="Hayes R.D."/>
            <person name="Mukherjee M."/>
            <person name="Okumura C.Y."/>
            <person name="Schneider R."/>
            <person name="Smith A.J."/>
            <person name="Vanacova S."/>
            <person name="Villalvazo M."/>
            <person name="Haas B.J."/>
            <person name="Pertea M."/>
            <person name="Feldblyum T.V."/>
            <person name="Utterback T.R."/>
            <person name="Shu C.L."/>
            <person name="Osoegawa K."/>
            <person name="de Jong P.J."/>
            <person name="Hrdy I."/>
            <person name="Horvathova L."/>
            <person name="Zubacova Z."/>
            <person name="Dolezal P."/>
            <person name="Malik S.B."/>
            <person name="Logsdon J.M. Jr."/>
            <person name="Henze K."/>
            <person name="Gupta A."/>
            <person name="Wang C.C."/>
            <person name="Dunne R.L."/>
            <person name="Upcroft J.A."/>
            <person name="Upcroft P."/>
            <person name="White O."/>
            <person name="Salzberg S.L."/>
            <person name="Tang P."/>
            <person name="Chiu C.-H."/>
            <person name="Lee Y.-S."/>
            <person name="Embley T.M."/>
            <person name="Coombs G.H."/>
            <person name="Mottram J.C."/>
            <person name="Tachezy J."/>
            <person name="Fraser-Liggett C.M."/>
            <person name="Johnson P.J."/>
        </authorList>
    </citation>
    <scope>NUCLEOTIDE SEQUENCE [LARGE SCALE GENOMIC DNA]</scope>
    <source>
        <strain evidence="4">G3</strain>
    </source>
</reference>
<dbReference type="GO" id="GO:0042981">
    <property type="term" value="P:regulation of apoptotic process"/>
    <property type="evidence" value="ECO:0000318"/>
    <property type="project" value="GO_Central"/>
</dbReference>
<dbReference type="SMR" id="A2F6G3"/>